<accession>A0A8H7AKK0</accession>
<comment type="subcellular location">
    <subcellularLocation>
        <location evidence="4">Peroxisome membrane</location>
    </subcellularLocation>
</comment>
<protein>
    <submittedName>
        <fullName evidence="6">Uncharacterized protein</fullName>
    </submittedName>
</protein>
<keyword evidence="3" id="KW-0576">Peroxisome</keyword>
<sequence length="326" mass="36323">MADATPSIDASSATDVPVTHSKSDMRAQDGPLPLSPKISNPKQDFNSPSVLHRCASATDQSIVRLRRLLTTTTGLDTFLSTLNYTLYILAYLEAQSPSKATLLQRLLKLSNAGTRGSQNTPSKPLQGIPASATPFGTLASLISDTRITLRLTALLPLYIWLRELVNNKGRQDRSLRAIALAQCISYIIFQFTENVAFLADRGIVSRKWLEKRGGIAKWWLWSSRAWLIGVCCDLLRLFREAVIEPENGVVLRRTRKGRMETEIEKQQKADRMWWSEIFVASCWLPVCLHYSLQNGLKGVNSGVIGLLGFMAGAQSFRAQWAKTKTI</sequence>
<evidence type="ECO:0000256" key="5">
    <source>
        <dbReference type="SAM" id="MobiDB-lite"/>
    </source>
</evidence>
<dbReference type="PANTHER" id="PTHR12652">
    <property type="entry name" value="PEROXISOMAL BIOGENESIS FACTOR 11"/>
    <property type="match status" value="1"/>
</dbReference>
<dbReference type="EMBL" id="JAACFV010000080">
    <property type="protein sequence ID" value="KAF7506810.1"/>
    <property type="molecule type" value="Genomic_DNA"/>
</dbReference>
<organism evidence="6 7">
    <name type="scientific">Endocarpon pusillum</name>
    <dbReference type="NCBI Taxonomy" id="364733"/>
    <lineage>
        <taxon>Eukaryota</taxon>
        <taxon>Fungi</taxon>
        <taxon>Dikarya</taxon>
        <taxon>Ascomycota</taxon>
        <taxon>Pezizomycotina</taxon>
        <taxon>Eurotiomycetes</taxon>
        <taxon>Chaetothyriomycetidae</taxon>
        <taxon>Verrucariales</taxon>
        <taxon>Verrucariaceae</taxon>
        <taxon>Endocarpon</taxon>
    </lineage>
</organism>
<gene>
    <name evidence="6" type="ORF">GJ744_011422</name>
</gene>
<dbReference type="Proteomes" id="UP000606974">
    <property type="component" value="Unassembled WGS sequence"/>
</dbReference>
<evidence type="ECO:0000313" key="7">
    <source>
        <dbReference type="Proteomes" id="UP000606974"/>
    </source>
</evidence>
<dbReference type="GO" id="GO:0016559">
    <property type="term" value="P:peroxisome fission"/>
    <property type="evidence" value="ECO:0007669"/>
    <property type="project" value="InterPro"/>
</dbReference>
<dbReference type="GO" id="GO:0005778">
    <property type="term" value="C:peroxisomal membrane"/>
    <property type="evidence" value="ECO:0007669"/>
    <property type="project" value="UniProtKB-SubCell"/>
</dbReference>
<dbReference type="Pfam" id="PF05648">
    <property type="entry name" value="PEX11"/>
    <property type="match status" value="1"/>
</dbReference>
<proteinExistence type="predicted"/>
<reference evidence="6" key="1">
    <citation type="submission" date="2020-02" db="EMBL/GenBank/DDBJ databases">
        <authorList>
            <person name="Palmer J.M."/>
        </authorList>
    </citation>
    <scope>NUCLEOTIDE SEQUENCE</scope>
    <source>
        <strain evidence="6">EPUS1.4</strain>
        <tissue evidence="6">Thallus</tissue>
    </source>
</reference>
<feature type="compositionally biased region" description="Polar residues" evidence="5">
    <location>
        <begin position="37"/>
        <end position="47"/>
    </location>
</feature>
<feature type="region of interest" description="Disordered" evidence="5">
    <location>
        <begin position="1"/>
        <end position="47"/>
    </location>
</feature>
<dbReference type="InterPro" id="IPR008733">
    <property type="entry name" value="PEX11"/>
</dbReference>
<dbReference type="OrthoDB" id="10005898at2759"/>
<keyword evidence="2" id="KW-0472">Membrane</keyword>
<name>A0A8H7AKK0_9EURO</name>
<evidence type="ECO:0000256" key="4">
    <source>
        <dbReference type="ARBA" id="ARBA00046271"/>
    </source>
</evidence>
<evidence type="ECO:0000256" key="2">
    <source>
        <dbReference type="ARBA" id="ARBA00023136"/>
    </source>
</evidence>
<evidence type="ECO:0000256" key="1">
    <source>
        <dbReference type="ARBA" id="ARBA00022593"/>
    </source>
</evidence>
<evidence type="ECO:0000313" key="6">
    <source>
        <dbReference type="EMBL" id="KAF7506810.1"/>
    </source>
</evidence>
<comment type="caution">
    <text evidence="6">The sequence shown here is derived from an EMBL/GenBank/DDBJ whole genome shotgun (WGS) entry which is preliminary data.</text>
</comment>
<evidence type="ECO:0000256" key="3">
    <source>
        <dbReference type="ARBA" id="ARBA00023140"/>
    </source>
</evidence>
<dbReference type="PANTHER" id="PTHR12652:SF25">
    <property type="entry name" value="MICROBODY (PEROXISOME) PROLIFERATION PROTEIN PEROXIN 11C (EUROFUNG)"/>
    <property type="match status" value="1"/>
</dbReference>
<dbReference type="AlphaFoldDB" id="A0A8H7AKK0"/>
<keyword evidence="7" id="KW-1185">Reference proteome</keyword>
<keyword evidence="1" id="KW-0962">Peroxisome biogenesis</keyword>